<dbReference type="GO" id="GO:0046696">
    <property type="term" value="C:lipopolysaccharide receptor complex"/>
    <property type="evidence" value="ECO:0007669"/>
    <property type="project" value="TreeGrafter"/>
</dbReference>
<reference evidence="3 4" key="1">
    <citation type="submission" date="2014-04" db="EMBL/GenBank/DDBJ databases">
        <title>Genome evolution of avian class.</title>
        <authorList>
            <person name="Zhang G."/>
            <person name="Li C."/>
        </authorList>
    </citation>
    <scope>NUCLEOTIDE SEQUENCE [LARGE SCALE GENOMIC DNA]</scope>
    <source>
        <strain evidence="3">BGI_N341</strain>
    </source>
</reference>
<gene>
    <name evidence="3" type="ORF">N341_12732</name>
</gene>
<feature type="chain" id="PRO_5001883397" evidence="1">
    <location>
        <begin position="17"/>
        <end position="155"/>
    </location>
</feature>
<dbReference type="PANTHER" id="PTHR15218">
    <property type="entry name" value="MD-1, MD-2 - RELATED"/>
    <property type="match status" value="1"/>
</dbReference>
<dbReference type="SUPFAM" id="SSF81296">
    <property type="entry name" value="E set domains"/>
    <property type="match status" value="1"/>
</dbReference>
<dbReference type="GO" id="GO:0034142">
    <property type="term" value="P:toll-like receptor 4 signaling pathway"/>
    <property type="evidence" value="ECO:0007669"/>
    <property type="project" value="TreeGrafter"/>
</dbReference>
<sequence length="155" mass="17533">MFGVFFFILFTPGVSELLCTSSDLEMSYIFCDSTAHAFMFNLTPCSIMNKSVWKAALTWIPRSDITFLKIVFKVWYEGANALHWKEVLCSGADDEYSVCGTLKGETFATAFDIKGSRIQFPKGNYNILLQGFSDDSDNNMVICLNFTMIVKKDTF</sequence>
<dbReference type="GO" id="GO:0031666">
    <property type="term" value="P:positive regulation of lipopolysaccharide-mediated signaling pathway"/>
    <property type="evidence" value="ECO:0007669"/>
    <property type="project" value="TreeGrafter"/>
</dbReference>
<dbReference type="GO" id="GO:0001875">
    <property type="term" value="F:lipopolysaccharide immune receptor activity"/>
    <property type="evidence" value="ECO:0007669"/>
    <property type="project" value="TreeGrafter"/>
</dbReference>
<dbReference type="Pfam" id="PF02221">
    <property type="entry name" value="E1_DerP2_DerF2"/>
    <property type="match status" value="1"/>
</dbReference>
<evidence type="ECO:0000313" key="4">
    <source>
        <dbReference type="Proteomes" id="UP000054190"/>
    </source>
</evidence>
<keyword evidence="4" id="KW-1185">Reference proteome</keyword>
<dbReference type="GO" id="GO:0001530">
    <property type="term" value="F:lipopolysaccharide binding"/>
    <property type="evidence" value="ECO:0007669"/>
    <property type="project" value="InterPro"/>
</dbReference>
<dbReference type="EMBL" id="KK378885">
    <property type="protein sequence ID" value="KFV47331.1"/>
    <property type="molecule type" value="Genomic_DNA"/>
</dbReference>
<name>A0A093EZ97_TYTAL</name>
<feature type="domain" description="MD-2-related lipid-recognition" evidence="2">
    <location>
        <begin position="41"/>
        <end position="149"/>
    </location>
</feature>
<dbReference type="KEGG" id="tala:104358314"/>
<dbReference type="GO" id="GO:0032497">
    <property type="term" value="P:detection of lipopolysaccharide"/>
    <property type="evidence" value="ECO:0007669"/>
    <property type="project" value="TreeGrafter"/>
</dbReference>
<dbReference type="Gene3D" id="2.60.40.770">
    <property type="match status" value="1"/>
</dbReference>
<keyword evidence="1" id="KW-0732">Signal</keyword>
<dbReference type="InterPro" id="IPR003172">
    <property type="entry name" value="ML_dom"/>
</dbReference>
<dbReference type="Proteomes" id="UP000054190">
    <property type="component" value="Unassembled WGS sequence"/>
</dbReference>
<dbReference type="AlphaFoldDB" id="A0A093EZ97"/>
<protein>
    <submittedName>
        <fullName evidence="3">Lymphocyte antigen 96</fullName>
    </submittedName>
</protein>
<dbReference type="PANTHER" id="PTHR15218:SF0">
    <property type="entry name" value="LYMPHOCYTE ANTIGEN 96"/>
    <property type="match status" value="1"/>
</dbReference>
<dbReference type="InterPro" id="IPR039217">
    <property type="entry name" value="LY96"/>
</dbReference>
<accession>A0A093EZ97</accession>
<evidence type="ECO:0000256" key="1">
    <source>
        <dbReference type="SAM" id="SignalP"/>
    </source>
</evidence>
<evidence type="ECO:0000313" key="3">
    <source>
        <dbReference type="EMBL" id="KFV47331.1"/>
    </source>
</evidence>
<evidence type="ECO:0000259" key="2">
    <source>
        <dbReference type="Pfam" id="PF02221"/>
    </source>
</evidence>
<dbReference type="InterPro" id="IPR014756">
    <property type="entry name" value="Ig_E-set"/>
</dbReference>
<dbReference type="OrthoDB" id="9907947at2759"/>
<feature type="signal peptide" evidence="1">
    <location>
        <begin position="1"/>
        <end position="16"/>
    </location>
</feature>
<dbReference type="GO" id="GO:0035662">
    <property type="term" value="F:Toll-like receptor 4 binding"/>
    <property type="evidence" value="ECO:0007669"/>
    <property type="project" value="InterPro"/>
</dbReference>
<proteinExistence type="predicted"/>
<dbReference type="GO" id="GO:0045087">
    <property type="term" value="P:innate immune response"/>
    <property type="evidence" value="ECO:0007669"/>
    <property type="project" value="InterPro"/>
</dbReference>
<organism evidence="3 4">
    <name type="scientific">Tyto alba</name>
    <name type="common">Barn owl</name>
    <dbReference type="NCBI Taxonomy" id="56313"/>
    <lineage>
        <taxon>Eukaryota</taxon>
        <taxon>Metazoa</taxon>
        <taxon>Chordata</taxon>
        <taxon>Craniata</taxon>
        <taxon>Vertebrata</taxon>
        <taxon>Euteleostomi</taxon>
        <taxon>Archelosauria</taxon>
        <taxon>Archosauria</taxon>
        <taxon>Dinosauria</taxon>
        <taxon>Saurischia</taxon>
        <taxon>Theropoda</taxon>
        <taxon>Coelurosauria</taxon>
        <taxon>Aves</taxon>
        <taxon>Neognathae</taxon>
        <taxon>Neoaves</taxon>
        <taxon>Telluraves</taxon>
        <taxon>Strigiformes</taxon>
        <taxon>Tytonidae</taxon>
        <taxon>Tyto</taxon>
    </lineage>
</organism>